<dbReference type="PANTHER" id="PTHR33096">
    <property type="entry name" value="CXC2 DOMAIN-CONTAINING PROTEIN"/>
    <property type="match status" value="1"/>
</dbReference>
<proteinExistence type="predicted"/>
<dbReference type="PANTHER" id="PTHR33096:SF1">
    <property type="entry name" value="CXC1-LIKE CYSTEINE CLUSTER ASSOCIATED WITH KDZ TRANSPOSASES DOMAIN-CONTAINING PROTEIN"/>
    <property type="match status" value="1"/>
</dbReference>
<dbReference type="OrthoDB" id="8861403at2759"/>
<dbReference type="Proteomes" id="UP000515135">
    <property type="component" value="Unplaced"/>
</dbReference>
<feature type="coiled-coil region" evidence="1">
    <location>
        <begin position="599"/>
        <end position="626"/>
    </location>
</feature>
<dbReference type="RefSeq" id="XP_019643775.1">
    <property type="nucleotide sequence ID" value="XM_019788216.1"/>
</dbReference>
<feature type="domain" description="CxC2-like cysteine cluster KDZ transposase-associated" evidence="2">
    <location>
        <begin position="170"/>
        <end position="261"/>
    </location>
</feature>
<dbReference type="KEGG" id="bbel:109484857"/>
<accession>A0A6P4ZRE4</accession>
<reference evidence="4" key="1">
    <citation type="submission" date="2025-08" db="UniProtKB">
        <authorList>
            <consortium name="RefSeq"/>
        </authorList>
    </citation>
    <scope>IDENTIFICATION</scope>
    <source>
        <tissue evidence="4">Gonad</tissue>
    </source>
</reference>
<dbReference type="Pfam" id="PF18803">
    <property type="entry name" value="CxC2"/>
    <property type="match status" value="1"/>
</dbReference>
<dbReference type="Pfam" id="PF18758">
    <property type="entry name" value="KDZ"/>
    <property type="match status" value="1"/>
</dbReference>
<evidence type="ECO:0000313" key="3">
    <source>
        <dbReference type="Proteomes" id="UP000515135"/>
    </source>
</evidence>
<name>A0A6P4ZRE4_BRABE</name>
<evidence type="ECO:0000256" key="1">
    <source>
        <dbReference type="SAM" id="Coils"/>
    </source>
</evidence>
<sequence>MGKARGKSKHFRCERQKVTARTVIFDDSPAPKRSVTRVPIPFDSTHTLPQHPCPSTAAAAVDTLFPSQDEPELAPPQTRTTYSKQKIATQESWNNVRDDLFNTSVEMAVPISYTCTICRMEEECLIFRCRECGPAAMFCIECLRKQHEKLNSFHMPDKWEGSYFRPYQLHHTMQLPHHASCTTRLRIKSLRIFDQAGRLQDIEVTLCSCEPASCTLLRYGLWASTVTDPQTAFSTSLLEWVVMLTLESQVSVEAFCRVVRYKNQLSYTEMKALYRALIGQPITEFRHLQYRLRTMKDLCPSLDNGTACPACPKAEGTQIISLDGNFGLVRKKSSGTSSEPPLHGTSVFLDDDAVQDYMASYDDTSKPDKDCSNFKAGNSLRSQAKQKKLDIQGVFGSVCRHEVPRRFLNMTHGERLGYPVYMIQKLLSDVEGSKDVKLKIVYDISCILVAHLKKKQGGPQMLAQIDIALDVFHAYGHKTACQLKYSTRRRPGYGLTDGESVERMWAFLRKFSRTTKEMTPSRRIDLLTDAIFHYTMRKTLDIDVALVTKLENAKKASSVAEEGLKAVMNEANVSVDDIKAWSQREREAILMENPVASTFAKWKKEYAQKLHQLKTLRQKIQESQDEDDAAVYRASYVKLDNEVAGLERKHKIKQRWTPSSPDFVAVMKEVDMTVRTTLLSKMRVLAYERSFLMSLKKKYPDGQAIAIKLTKQLKTTNTKLQKTITSYNEVKWEPMTSDFPAAVEFREATDPSWQHYSCLEPTVSEPGVPRSLQRKAIEHLNLLHRAREEKEMVEQEMKEVFYHFQNERDLAELAVTQFDENEAGKRAALTTHIVSLDQRLESMYNYFQERVPYLDLPIVQSSYLTMFPFRNPEKRETCEDEDELLCASDEERVSDCESLSDDDNNVDE</sequence>
<dbReference type="GeneID" id="109484857"/>
<keyword evidence="1" id="KW-0175">Coiled coil</keyword>
<dbReference type="InterPro" id="IPR040521">
    <property type="entry name" value="KDZ"/>
</dbReference>
<evidence type="ECO:0000313" key="4">
    <source>
        <dbReference type="RefSeq" id="XP_019643775.1"/>
    </source>
</evidence>
<dbReference type="AlphaFoldDB" id="A0A6P4ZRE4"/>
<organism evidence="3 4">
    <name type="scientific">Branchiostoma belcheri</name>
    <name type="common">Amphioxus</name>
    <dbReference type="NCBI Taxonomy" id="7741"/>
    <lineage>
        <taxon>Eukaryota</taxon>
        <taxon>Metazoa</taxon>
        <taxon>Chordata</taxon>
        <taxon>Cephalochordata</taxon>
        <taxon>Leptocardii</taxon>
        <taxon>Amphioxiformes</taxon>
        <taxon>Branchiostomatidae</taxon>
        <taxon>Branchiostoma</taxon>
    </lineage>
</organism>
<protein>
    <submittedName>
        <fullName evidence="4">Uncharacterized protein LOC109484857</fullName>
    </submittedName>
</protein>
<evidence type="ECO:0000259" key="2">
    <source>
        <dbReference type="Pfam" id="PF18803"/>
    </source>
</evidence>
<keyword evidence="3" id="KW-1185">Reference proteome</keyword>
<dbReference type="InterPro" id="IPR041457">
    <property type="entry name" value="CxC2_KDZ-assoc"/>
</dbReference>
<gene>
    <name evidence="4" type="primary">LOC109484857</name>
</gene>